<evidence type="ECO:0000313" key="1">
    <source>
        <dbReference type="EMBL" id="MBX24583.1"/>
    </source>
</evidence>
<dbReference type="AlphaFoldDB" id="A0A2P2M2Z3"/>
<sequence length="42" mass="5040">MWGPPQVLFKFLDFMYLRFAEISTAFADTEELPTWIKDKDKL</sequence>
<organism evidence="1">
    <name type="scientific">Rhizophora mucronata</name>
    <name type="common">Asiatic mangrove</name>
    <dbReference type="NCBI Taxonomy" id="61149"/>
    <lineage>
        <taxon>Eukaryota</taxon>
        <taxon>Viridiplantae</taxon>
        <taxon>Streptophyta</taxon>
        <taxon>Embryophyta</taxon>
        <taxon>Tracheophyta</taxon>
        <taxon>Spermatophyta</taxon>
        <taxon>Magnoliopsida</taxon>
        <taxon>eudicotyledons</taxon>
        <taxon>Gunneridae</taxon>
        <taxon>Pentapetalae</taxon>
        <taxon>rosids</taxon>
        <taxon>fabids</taxon>
        <taxon>Malpighiales</taxon>
        <taxon>Rhizophoraceae</taxon>
        <taxon>Rhizophora</taxon>
    </lineage>
</organism>
<reference evidence="1" key="1">
    <citation type="submission" date="2018-02" db="EMBL/GenBank/DDBJ databases">
        <title>Rhizophora mucronata_Transcriptome.</title>
        <authorList>
            <person name="Meera S.P."/>
            <person name="Sreeshan A."/>
            <person name="Augustine A."/>
        </authorList>
    </citation>
    <scope>NUCLEOTIDE SEQUENCE</scope>
    <source>
        <tissue evidence="1">Leaf</tissue>
    </source>
</reference>
<proteinExistence type="predicted"/>
<dbReference type="EMBL" id="GGEC01044099">
    <property type="protein sequence ID" value="MBX24583.1"/>
    <property type="molecule type" value="Transcribed_RNA"/>
</dbReference>
<name>A0A2P2M2Z3_RHIMU</name>
<accession>A0A2P2M2Z3</accession>
<protein>
    <submittedName>
        <fullName evidence="1">Uncharacterized protein</fullName>
    </submittedName>
</protein>